<evidence type="ECO:0000313" key="1">
    <source>
        <dbReference type="EMBL" id="MBD8016106.1"/>
    </source>
</evidence>
<dbReference type="PANTHER" id="PTHR39201:SF1">
    <property type="entry name" value="FLAVODOXIN-LIKE DOMAIN-CONTAINING PROTEIN"/>
    <property type="match status" value="1"/>
</dbReference>
<comment type="caution">
    <text evidence="1">The sequence shown here is derived from an EMBL/GenBank/DDBJ whole genome shotgun (WGS) entry which is preliminary data.</text>
</comment>
<dbReference type="Gene3D" id="3.40.50.360">
    <property type="match status" value="1"/>
</dbReference>
<sequence length="182" mass="21123">MKPLIVYYSHSGNNEKLAIELRDRIGCDMYEIKEKKKRKDLAILMDFMVKRNSRLVPLDFDVSDYGPIILLAPVWAGKVAAPMRTFFQMEKDKLTDYSFITLCSGAAGQREKIAAELSALTPQKPIAVAELWINNLLPEEQRNKIKYATNFRVEKQHLQQFNEEIQFFIEMALHTQKEKVLL</sequence>
<protein>
    <submittedName>
        <fullName evidence="1">Flavodoxin family protein</fullName>
    </submittedName>
</protein>
<gene>
    <name evidence="1" type="ORF">H9630_14850</name>
</gene>
<dbReference type="InterPro" id="IPR029039">
    <property type="entry name" value="Flavoprotein-like_sf"/>
</dbReference>
<reference evidence="1 2" key="1">
    <citation type="submission" date="2020-08" db="EMBL/GenBank/DDBJ databases">
        <title>A Genomic Blueprint of the Chicken Gut Microbiome.</title>
        <authorList>
            <person name="Gilroy R."/>
            <person name="Ravi A."/>
            <person name="Getino M."/>
            <person name="Pursley I."/>
            <person name="Horton D.L."/>
            <person name="Alikhan N.-F."/>
            <person name="Baker D."/>
            <person name="Gharbi K."/>
            <person name="Hall N."/>
            <person name="Watson M."/>
            <person name="Adriaenssens E.M."/>
            <person name="Foster-Nyarko E."/>
            <person name="Jarju S."/>
            <person name="Secka A."/>
            <person name="Antonio M."/>
            <person name="Oren A."/>
            <person name="Chaudhuri R."/>
            <person name="La Ragione R.M."/>
            <person name="Hildebrand F."/>
            <person name="Pallen M.J."/>
        </authorList>
    </citation>
    <scope>NUCLEOTIDE SEQUENCE [LARGE SCALE GENOMIC DNA]</scope>
    <source>
        <strain evidence="1 2">Sa1BUA13</strain>
    </source>
</reference>
<dbReference type="SUPFAM" id="SSF52218">
    <property type="entry name" value="Flavoproteins"/>
    <property type="match status" value="1"/>
</dbReference>
<dbReference type="EMBL" id="JACSPU010000005">
    <property type="protein sequence ID" value="MBD8016106.1"/>
    <property type="molecule type" value="Genomic_DNA"/>
</dbReference>
<keyword evidence="2" id="KW-1185">Reference proteome</keyword>
<dbReference type="Proteomes" id="UP000658980">
    <property type="component" value="Unassembled WGS sequence"/>
</dbReference>
<organism evidence="1 2">
    <name type="scientific">Planococcus wigleyi</name>
    <dbReference type="NCBI Taxonomy" id="2762216"/>
    <lineage>
        <taxon>Bacteria</taxon>
        <taxon>Bacillati</taxon>
        <taxon>Bacillota</taxon>
        <taxon>Bacilli</taxon>
        <taxon>Bacillales</taxon>
        <taxon>Caryophanaceae</taxon>
        <taxon>Planococcus</taxon>
    </lineage>
</organism>
<proteinExistence type="predicted"/>
<accession>A0ABR8WH71</accession>
<evidence type="ECO:0000313" key="2">
    <source>
        <dbReference type="Proteomes" id="UP000658980"/>
    </source>
</evidence>
<dbReference type="RefSeq" id="WP_191716280.1">
    <property type="nucleotide sequence ID" value="NZ_JACSPU010000005.1"/>
</dbReference>
<name>A0ABR8WH71_9BACL</name>
<dbReference type="PANTHER" id="PTHR39201">
    <property type="entry name" value="EXPORTED PROTEIN-RELATED"/>
    <property type="match status" value="1"/>
</dbReference>